<evidence type="ECO:0000256" key="4">
    <source>
        <dbReference type="PROSITE-ProRule" id="PRU00134"/>
    </source>
</evidence>
<sequence>MQRVSRTVGLTILVAKLAEWPTTDTLQQVKFLLRSPLIHEDLRVDPQLPLENAVAFFKSIPVRRVTLHIEALSDILSWIGTDDAGRTKWLSRSLSEVESMAMMQDVASCVRDAWPRLLLWLDFLHPMHYCHLGSEVVKELPIPTVVRATFLLFYLKRTHLDLFAENSLIYRMLFMFWLHYRSYCDISGIAVDDDHFESLSMLAEIVLRHALWKTGINKPGLLLEDADPHALSILREVVGNRPRRLYRHAVEHARILAGVADVKPGRSSPLSRQLLLVGVLAGELMRIPNHPKDVTLALVQLLQKLEAGPNLQHEAGLLCGILLDVWGSGLASDDRRSMTWALRAGVVWPIVSLYRSVGDQGPDGLILAQTLRFIARQTVYVDVLRALVASGSVGDLIYTGFEDADAINDTILDRLGLLRSTYKTNCGYDGCSSAAEDDPPRLRRCKGCFTARYCSRECQRKAWPSHRKGCADDRAVLLPDSDDLSAFDARFLVLYGREYARVHAPEMLQAIQDMQIGASPGNEAYDVIIDLGAAPPTWDVLRSDCDVANGTVTIMACIDRRPMYYGGVYVARTTMHWLENVMTADCAVQ</sequence>
<comment type="caution">
    <text evidence="6">The sequence shown here is derived from an EMBL/GenBank/DDBJ whole genome shotgun (WGS) entry which is preliminary data.</text>
</comment>
<dbReference type="PROSITE" id="PS50865">
    <property type="entry name" value="ZF_MYND_2"/>
    <property type="match status" value="1"/>
</dbReference>
<dbReference type="InterPro" id="IPR002893">
    <property type="entry name" value="Znf_MYND"/>
</dbReference>
<dbReference type="OrthoDB" id="341421at2759"/>
<feature type="domain" description="MYND-type" evidence="5">
    <location>
        <begin position="428"/>
        <end position="470"/>
    </location>
</feature>
<evidence type="ECO:0000256" key="3">
    <source>
        <dbReference type="ARBA" id="ARBA00022833"/>
    </source>
</evidence>
<proteinExistence type="predicted"/>
<evidence type="ECO:0000313" key="7">
    <source>
        <dbReference type="Proteomes" id="UP000320762"/>
    </source>
</evidence>
<dbReference type="SUPFAM" id="SSF144232">
    <property type="entry name" value="HIT/MYND zinc finger-like"/>
    <property type="match status" value="1"/>
</dbReference>
<keyword evidence="7" id="KW-1185">Reference proteome</keyword>
<accession>A0A550C259</accession>
<evidence type="ECO:0000256" key="1">
    <source>
        <dbReference type="ARBA" id="ARBA00022723"/>
    </source>
</evidence>
<keyword evidence="3" id="KW-0862">Zinc</keyword>
<dbReference type="EMBL" id="VDMD01000032">
    <property type="protein sequence ID" value="TRM58870.1"/>
    <property type="molecule type" value="Genomic_DNA"/>
</dbReference>
<evidence type="ECO:0000259" key="5">
    <source>
        <dbReference type="PROSITE" id="PS50865"/>
    </source>
</evidence>
<keyword evidence="2 4" id="KW-0863">Zinc-finger</keyword>
<dbReference type="AlphaFoldDB" id="A0A550C259"/>
<dbReference type="STRING" id="97359.A0A550C259"/>
<reference evidence="6 7" key="1">
    <citation type="journal article" date="2019" name="New Phytol.">
        <title>Comparative genomics reveals unique wood-decay strategies and fruiting body development in the Schizophyllaceae.</title>
        <authorList>
            <person name="Almasi E."/>
            <person name="Sahu N."/>
            <person name="Krizsan K."/>
            <person name="Balint B."/>
            <person name="Kovacs G.M."/>
            <person name="Kiss B."/>
            <person name="Cseklye J."/>
            <person name="Drula E."/>
            <person name="Henrissat B."/>
            <person name="Nagy I."/>
            <person name="Chovatia M."/>
            <person name="Adam C."/>
            <person name="LaButti K."/>
            <person name="Lipzen A."/>
            <person name="Riley R."/>
            <person name="Grigoriev I.V."/>
            <person name="Nagy L.G."/>
        </authorList>
    </citation>
    <scope>NUCLEOTIDE SEQUENCE [LARGE SCALE GENOMIC DNA]</scope>
    <source>
        <strain evidence="6 7">NL-1724</strain>
    </source>
</reference>
<organism evidence="6 7">
    <name type="scientific">Schizophyllum amplum</name>
    <dbReference type="NCBI Taxonomy" id="97359"/>
    <lineage>
        <taxon>Eukaryota</taxon>
        <taxon>Fungi</taxon>
        <taxon>Dikarya</taxon>
        <taxon>Basidiomycota</taxon>
        <taxon>Agaricomycotina</taxon>
        <taxon>Agaricomycetes</taxon>
        <taxon>Agaricomycetidae</taxon>
        <taxon>Agaricales</taxon>
        <taxon>Schizophyllaceae</taxon>
        <taxon>Schizophyllum</taxon>
    </lineage>
</organism>
<dbReference type="GO" id="GO:0008270">
    <property type="term" value="F:zinc ion binding"/>
    <property type="evidence" value="ECO:0007669"/>
    <property type="project" value="UniProtKB-KW"/>
</dbReference>
<evidence type="ECO:0000313" key="6">
    <source>
        <dbReference type="EMBL" id="TRM58870.1"/>
    </source>
</evidence>
<keyword evidence="1" id="KW-0479">Metal-binding</keyword>
<protein>
    <recommendedName>
        <fullName evidence="5">MYND-type domain-containing protein</fullName>
    </recommendedName>
</protein>
<gene>
    <name evidence="6" type="ORF">BD626DRAFT_633656</name>
</gene>
<dbReference type="Pfam" id="PF01753">
    <property type="entry name" value="zf-MYND"/>
    <property type="match status" value="1"/>
</dbReference>
<dbReference type="Gene3D" id="6.10.140.2220">
    <property type="match status" value="1"/>
</dbReference>
<evidence type="ECO:0000256" key="2">
    <source>
        <dbReference type="ARBA" id="ARBA00022771"/>
    </source>
</evidence>
<dbReference type="Proteomes" id="UP000320762">
    <property type="component" value="Unassembled WGS sequence"/>
</dbReference>
<name>A0A550C259_9AGAR</name>